<feature type="domain" description="DUF7671" evidence="1">
    <location>
        <begin position="5"/>
        <end position="96"/>
    </location>
</feature>
<evidence type="ECO:0000259" key="1">
    <source>
        <dbReference type="Pfam" id="PF24710"/>
    </source>
</evidence>
<reference evidence="2 5" key="2">
    <citation type="submission" date="2019-12" db="EMBL/GenBank/DDBJ databases">
        <title>Complete genome sequence of Leuconostoc lactis strain AVN1 provides insights into metabolic potential.</title>
        <authorList>
            <person name="Besrour N."/>
            <person name="Najjari A."/>
            <person name="Fhoula I."/>
            <person name="Jaballah S."/>
            <person name="Klibi N."/>
            <person name="Ouzari H.I."/>
        </authorList>
    </citation>
    <scope>NUCLEOTIDE SEQUENCE [LARGE SCALE GENOMIC DNA]</scope>
    <source>
        <strain evidence="2 5">AVN1</strain>
    </source>
</reference>
<dbReference type="STRING" id="1246.BCR17_07010"/>
<protein>
    <recommendedName>
        <fullName evidence="1">DUF7671 domain-containing protein</fullName>
    </recommendedName>
</protein>
<organism evidence="2 5">
    <name type="scientific">Leuconostoc lactis</name>
    <dbReference type="NCBI Taxonomy" id="1246"/>
    <lineage>
        <taxon>Bacteria</taxon>
        <taxon>Bacillati</taxon>
        <taxon>Bacillota</taxon>
        <taxon>Bacilli</taxon>
        <taxon>Lactobacillales</taxon>
        <taxon>Lactobacillaceae</taxon>
        <taxon>Leuconostoc</taxon>
    </lineage>
</organism>
<dbReference type="Proteomes" id="UP000478636">
    <property type="component" value="Unassembled WGS sequence"/>
</dbReference>
<dbReference type="KEGG" id="llf:BCR17_07010"/>
<sequence>MGDRKKYETHLFKGILVTQNASGRFEPKADAVPHLWRTGKHTKGQFKQIGQIFLTENGQSVAVLQQDKLAFNQRHDFTPLQRWTAEYVPLELLTKWL</sequence>
<evidence type="ECO:0000313" key="3">
    <source>
        <dbReference type="EMBL" id="QEA44377.1"/>
    </source>
</evidence>
<dbReference type="Proteomes" id="UP000321298">
    <property type="component" value="Chromosome"/>
</dbReference>
<reference evidence="3 4" key="1">
    <citation type="submission" date="2019-06" db="EMBL/GenBank/DDBJ databases">
        <title>Genome analyses of bacteria isolated from kimchi.</title>
        <authorList>
            <person name="Lee S."/>
            <person name="Ahn S."/>
            <person name="Roh S."/>
        </authorList>
    </citation>
    <scope>NUCLEOTIDE SEQUENCE [LARGE SCALE GENOMIC DNA]</scope>
    <source>
        <strain evidence="3 4">CBA3625</strain>
    </source>
</reference>
<evidence type="ECO:0000313" key="2">
    <source>
        <dbReference type="EMBL" id="MWN21395.1"/>
    </source>
</evidence>
<evidence type="ECO:0000313" key="5">
    <source>
        <dbReference type="Proteomes" id="UP000478636"/>
    </source>
</evidence>
<keyword evidence="4" id="KW-1185">Reference proteome</keyword>
<evidence type="ECO:0000313" key="4">
    <source>
        <dbReference type="Proteomes" id="UP000321298"/>
    </source>
</evidence>
<proteinExistence type="predicted"/>
<dbReference type="RefSeq" id="WP_019041623.1">
    <property type="nucleotide sequence ID" value="NZ_CAUSCP010000039.1"/>
</dbReference>
<name>A0A1B2A2C5_LEULA</name>
<dbReference type="Pfam" id="PF24710">
    <property type="entry name" value="DUF7671"/>
    <property type="match status" value="1"/>
</dbReference>
<dbReference type="InterPro" id="IPR056088">
    <property type="entry name" value="DUF7671"/>
</dbReference>
<dbReference type="EMBL" id="WSZI01000013">
    <property type="protein sequence ID" value="MWN21395.1"/>
    <property type="molecule type" value="Genomic_DNA"/>
</dbReference>
<dbReference type="GeneID" id="66531880"/>
<accession>A0A1B2A2C5</accession>
<gene>
    <name evidence="3" type="ORF">FGL83_06685</name>
    <name evidence="2" type="ORF">GQS40_06875</name>
</gene>
<dbReference type="EMBL" id="CP042387">
    <property type="protein sequence ID" value="QEA44377.1"/>
    <property type="molecule type" value="Genomic_DNA"/>
</dbReference>
<dbReference type="AlphaFoldDB" id="A0A1B2A2C5"/>